<organism evidence="3 4">
    <name type="scientific">Actinomyces capricornis</name>
    <dbReference type="NCBI Taxonomy" id="2755559"/>
    <lineage>
        <taxon>Bacteria</taxon>
        <taxon>Bacillati</taxon>
        <taxon>Actinomycetota</taxon>
        <taxon>Actinomycetes</taxon>
        <taxon>Actinomycetales</taxon>
        <taxon>Actinomycetaceae</taxon>
        <taxon>Actinomyces</taxon>
    </lineage>
</organism>
<feature type="compositionally biased region" description="Gly residues" evidence="1">
    <location>
        <begin position="11"/>
        <end position="23"/>
    </location>
</feature>
<dbReference type="RefSeq" id="WP_223910980.1">
    <property type="nucleotide sequence ID" value="NZ_AP025017.1"/>
</dbReference>
<dbReference type="Proteomes" id="UP000824496">
    <property type="component" value="Chromosome"/>
</dbReference>
<proteinExistence type="predicted"/>
<protein>
    <submittedName>
        <fullName evidence="3">Uncharacterized protein</fullName>
    </submittedName>
</protein>
<feature type="region of interest" description="Disordered" evidence="1">
    <location>
        <begin position="1"/>
        <end position="37"/>
    </location>
</feature>
<evidence type="ECO:0000313" key="4">
    <source>
        <dbReference type="Proteomes" id="UP000824496"/>
    </source>
</evidence>
<reference evidence="3 4" key="1">
    <citation type="submission" date="2021-08" db="EMBL/GenBank/DDBJ databases">
        <title>Whole genome sequence of novel Actinomyces species strain MAS-1.</title>
        <authorList>
            <person name="Saito M."/>
            <person name="Kuwahara N."/>
            <person name="Takizawa T."/>
            <person name="Gotouda H."/>
            <person name="Ochiai T."/>
        </authorList>
    </citation>
    <scope>NUCLEOTIDE SEQUENCE [LARGE SCALE GENOMIC DNA]</scope>
    <source>
        <strain evidence="3 4">MAS-1</strain>
    </source>
</reference>
<name>A0ABM7U8M3_9ACTO</name>
<keyword evidence="2" id="KW-0472">Membrane</keyword>
<gene>
    <name evidence="3" type="ORF">MANAM107_06230</name>
</gene>
<keyword evidence="4" id="KW-1185">Reference proteome</keyword>
<keyword evidence="2" id="KW-1133">Transmembrane helix</keyword>
<dbReference type="EMBL" id="AP025017">
    <property type="protein sequence ID" value="BDA63789.1"/>
    <property type="molecule type" value="Genomic_DNA"/>
</dbReference>
<accession>A0ABM7U8M3</accession>
<sequence>MTQQPPSRPTGGAGGGRDGGGRTNGRPDGVGPTGGEVVRAGARDLAATARRPTPRRPWTGQDFVWWNTAAVLTATRRGYRPSPVSPHIDPVRRVFAADETMLATCDAELLMWRRGDATYNPSRGFFLAGGAVGLALTAAFFGGQAYLNNRRKKAAEADAVEKWRHLARARLTVSTHGIYLGTGEGIMPVPFEQVQEVQLTAPGEIVMAATNASGSARWKLRGQWAELVLVLWAVRYLPNHPQLVSGSWLPADWLTHAAAHGYEVDTGPWPRGGAHLP</sequence>
<evidence type="ECO:0000256" key="2">
    <source>
        <dbReference type="SAM" id="Phobius"/>
    </source>
</evidence>
<feature type="transmembrane region" description="Helical" evidence="2">
    <location>
        <begin position="124"/>
        <end position="143"/>
    </location>
</feature>
<evidence type="ECO:0000256" key="1">
    <source>
        <dbReference type="SAM" id="MobiDB-lite"/>
    </source>
</evidence>
<keyword evidence="2" id="KW-0812">Transmembrane</keyword>
<evidence type="ECO:0000313" key="3">
    <source>
        <dbReference type="EMBL" id="BDA63789.1"/>
    </source>
</evidence>